<keyword evidence="3" id="KW-1185">Reference proteome</keyword>
<dbReference type="Pfam" id="PF10137">
    <property type="entry name" value="CAP12-PCTIR_TIR"/>
    <property type="match status" value="1"/>
</dbReference>
<gene>
    <name evidence="2" type="ORF">ELUMI_v1c04160</name>
</gene>
<dbReference type="EMBL" id="CP024963">
    <property type="protein sequence ID" value="ATZ17140.1"/>
    <property type="molecule type" value="Genomic_DNA"/>
</dbReference>
<evidence type="ECO:0000313" key="3">
    <source>
        <dbReference type="Proteomes" id="UP000232063"/>
    </source>
</evidence>
<dbReference type="GO" id="GO:0050135">
    <property type="term" value="F:NADP+ nucleosidase activity"/>
    <property type="evidence" value="ECO:0007669"/>
    <property type="project" value="InterPro"/>
</dbReference>
<organism evidence="2 3">
    <name type="scientific">Williamsoniiplasma luminosum</name>
    <dbReference type="NCBI Taxonomy" id="214888"/>
    <lineage>
        <taxon>Bacteria</taxon>
        <taxon>Bacillati</taxon>
        <taxon>Mycoplasmatota</taxon>
        <taxon>Mollicutes</taxon>
        <taxon>Entomoplasmatales</taxon>
        <taxon>Williamsoniiplasma</taxon>
    </lineage>
</organism>
<proteinExistence type="predicted"/>
<feature type="domain" description="CD-NTase-associated protein 12/Pycsar effector protein TIR" evidence="1">
    <location>
        <begin position="82"/>
        <end position="204"/>
    </location>
</feature>
<evidence type="ECO:0000259" key="1">
    <source>
        <dbReference type="Pfam" id="PF10137"/>
    </source>
</evidence>
<dbReference type="Proteomes" id="UP000232063">
    <property type="component" value="Chromosome"/>
</dbReference>
<dbReference type="KEGG" id="elj:ELUMI_v1c04160"/>
<dbReference type="AlphaFoldDB" id="A0A2K8NTH4"/>
<accession>A0A2K8NTH4</accession>
<dbReference type="OrthoDB" id="5497289at2"/>
<protein>
    <recommendedName>
        <fullName evidence="1">CD-NTase-associated protein 12/Pycsar effector protein TIR domain-containing protein</fullName>
    </recommendedName>
</protein>
<sequence length="228" mass="25215">MNYHGDITNLKKKVESIGWITQMNVGSISLKITTIKGAIFNVFKTGKVQSQGKTNDEDSNNFEEIINSMDLSNAIENSKKNKIYVVHGHDVNSKNELKVILMEWGLETIVSQDKPPNGKTIIEGVLDDIEGAHYGIVLLTPDDVGYASTNGINPIPKPRARQNVILEMGMIISRLGRNNVTILKKSEIEQPSDTDGLIYIAYDNSIKNSGAFEKLRQNIKSAGITIKD</sequence>
<name>A0A2K8NTH4_9MOLU</name>
<dbReference type="InterPro" id="IPR019302">
    <property type="entry name" value="CAP12/PCTIR_TIR_dom"/>
</dbReference>
<reference evidence="2 3" key="1">
    <citation type="submission" date="2017-11" db="EMBL/GenBank/DDBJ databases">
        <title>Genome sequence of Entomoplasma luminosum PIMN-1 (ATCC 49195).</title>
        <authorList>
            <person name="Lo W.-S."/>
            <person name="Gasparich G.E."/>
            <person name="Kuo C.-H."/>
        </authorList>
    </citation>
    <scope>NUCLEOTIDE SEQUENCE [LARGE SCALE GENOMIC DNA]</scope>
    <source>
        <strain evidence="2 3">PIMN-1</strain>
    </source>
</reference>
<evidence type="ECO:0000313" key="2">
    <source>
        <dbReference type="EMBL" id="ATZ17140.1"/>
    </source>
</evidence>